<proteinExistence type="predicted"/>
<dbReference type="Pfam" id="PF07556">
    <property type="entry name" value="DUF1538"/>
    <property type="match status" value="2"/>
</dbReference>
<keyword evidence="1" id="KW-1133">Transmembrane helix</keyword>
<dbReference type="EMBL" id="FNCK01000007">
    <property type="protein sequence ID" value="SDG39720.1"/>
    <property type="molecule type" value="Genomic_DNA"/>
</dbReference>
<evidence type="ECO:0000313" key="2">
    <source>
        <dbReference type="EMBL" id="SDG39720.1"/>
    </source>
</evidence>
<feature type="transmembrane region" description="Helical" evidence="1">
    <location>
        <begin position="293"/>
        <end position="313"/>
    </location>
</feature>
<dbReference type="OrthoDB" id="9805989at2"/>
<feature type="transmembrane region" description="Helical" evidence="1">
    <location>
        <begin position="368"/>
        <end position="389"/>
    </location>
</feature>
<evidence type="ECO:0000313" key="3">
    <source>
        <dbReference type="Proteomes" id="UP000199708"/>
    </source>
</evidence>
<dbReference type="STRING" id="120956.SAMN05421791_10772"/>
<dbReference type="Proteomes" id="UP000199708">
    <property type="component" value="Unassembled WGS sequence"/>
</dbReference>
<dbReference type="InterPro" id="IPR011435">
    <property type="entry name" value="UmpAB"/>
</dbReference>
<feature type="transmembrane region" description="Helical" evidence="1">
    <location>
        <begin position="208"/>
        <end position="233"/>
    </location>
</feature>
<dbReference type="AlphaFoldDB" id="A0A1G7TZ01"/>
<feature type="transmembrane region" description="Helical" evidence="1">
    <location>
        <begin position="457"/>
        <end position="479"/>
    </location>
</feature>
<evidence type="ECO:0000256" key="1">
    <source>
        <dbReference type="SAM" id="Phobius"/>
    </source>
</evidence>
<dbReference type="RefSeq" id="WP_090290157.1">
    <property type="nucleotide sequence ID" value="NZ_FNCK01000007.1"/>
</dbReference>
<feature type="transmembrane region" description="Helical" evidence="1">
    <location>
        <begin position="420"/>
        <end position="445"/>
    </location>
</feature>
<keyword evidence="3" id="KW-1185">Reference proteome</keyword>
<name>A0A1G7TZ01_9LACT</name>
<feature type="transmembrane region" description="Helical" evidence="1">
    <location>
        <begin position="253"/>
        <end position="272"/>
    </location>
</feature>
<feature type="transmembrane region" description="Helical" evidence="1">
    <location>
        <begin position="147"/>
        <end position="172"/>
    </location>
</feature>
<reference evidence="2 3" key="1">
    <citation type="submission" date="2016-10" db="EMBL/GenBank/DDBJ databases">
        <authorList>
            <person name="de Groot N.N."/>
        </authorList>
    </citation>
    <scope>NUCLEOTIDE SEQUENCE [LARGE SCALE GENOMIC DNA]</scope>
    <source>
        <strain evidence="2 3">ATCC BAA-466</strain>
    </source>
</reference>
<feature type="transmembrane region" description="Helical" evidence="1">
    <location>
        <begin position="116"/>
        <end position="140"/>
    </location>
</feature>
<feature type="transmembrane region" description="Helical" evidence="1">
    <location>
        <begin position="333"/>
        <end position="356"/>
    </location>
</feature>
<feature type="transmembrane region" description="Helical" evidence="1">
    <location>
        <begin position="178"/>
        <end position="196"/>
    </location>
</feature>
<gene>
    <name evidence="2" type="ORF">SAMN05421791_10772</name>
</gene>
<accession>A0A1G7TZ01</accession>
<feature type="transmembrane region" description="Helical" evidence="1">
    <location>
        <begin position="38"/>
        <end position="58"/>
    </location>
</feature>
<sequence>MDLLVDKLKEVLISVLPIILIVIVISLTMVAVSAEMMIRFLIGAFLLILGLTIFLFGVDVGMGPIGDLMGKSVADAPNIWAITGLAFVIGFSVTVAEPDLLILGQQVSDAMGGMISSTVIVAIVSLGVGFLIAFGIVRILSSFSIKYFFLIAYGSIACLAFFVSNDFIAIAFDASGATTGALTTPFILAVSAAVSARKGGHMAEEDSFGLVGAMSVGPILAVILLSLMTGVNFQAHVENYHYTQGMIVPFLKAIGHTFFESLMALTPLAILFGMMNWRQFKLKKRELKRIIKGVTYTLVGLVLFLIGVNQGFMDMGRFLGNMLARDYQAWLPYIGLLMGLVIVLAEPAVHVLGDQVERVTGGFIKNKLLLGFLSIGVGLAVSGSLIRILIPSIQIWHYLLPGFSLALCLSFFVDDLFSGIAFDAGGVASGPMTATFILSFAQGAAERIPTANVVTDGFGVIATVAMAPIIMILLLGIIYKYKLKQVASD</sequence>
<feature type="transmembrane region" description="Helical" evidence="1">
    <location>
        <begin position="12"/>
        <end position="32"/>
    </location>
</feature>
<feature type="transmembrane region" description="Helical" evidence="1">
    <location>
        <begin position="395"/>
        <end position="413"/>
    </location>
</feature>
<organism evidence="2 3">
    <name type="scientific">Facklamia miroungae</name>
    <dbReference type="NCBI Taxonomy" id="120956"/>
    <lineage>
        <taxon>Bacteria</taxon>
        <taxon>Bacillati</taxon>
        <taxon>Bacillota</taxon>
        <taxon>Bacilli</taxon>
        <taxon>Lactobacillales</taxon>
        <taxon>Aerococcaceae</taxon>
        <taxon>Facklamia</taxon>
    </lineage>
</organism>
<protein>
    <recommendedName>
        <fullName evidence="4">DUF1538 domain-containing protein</fullName>
    </recommendedName>
</protein>
<evidence type="ECO:0008006" key="4">
    <source>
        <dbReference type="Google" id="ProtNLM"/>
    </source>
</evidence>
<feature type="transmembrane region" description="Helical" evidence="1">
    <location>
        <begin position="79"/>
        <end position="96"/>
    </location>
</feature>
<keyword evidence="1" id="KW-0812">Transmembrane</keyword>
<keyword evidence="1" id="KW-0472">Membrane</keyword>